<feature type="transmembrane region" description="Helical" evidence="1">
    <location>
        <begin position="113"/>
        <end position="136"/>
    </location>
</feature>
<evidence type="ECO:0000256" key="1">
    <source>
        <dbReference type="SAM" id="Phobius"/>
    </source>
</evidence>
<dbReference type="PANTHER" id="PTHR37814:SF1">
    <property type="entry name" value="MEMBRANE PROTEIN"/>
    <property type="match status" value="1"/>
</dbReference>
<sequence>MEKSVGAFQIASAYIGVTIGAGFASGQEVLQFFTFFGLNGIPAIILASILFVFFGAVILDLGRRLNATSHLEVLRYSGGKHLSVLTDAVTTFFLFGSFSAMAAGAAAVVSQQFGFPAVWGSVTMVGVSTVTVILGLRALVSALSFVVPLLLIVVLGVVAVTLAANPVSFAGLLIVSQPWNAVVPFWALSALTYVSYNIVIAVAVLTPLGALAKRGRALTQGALAGGIGLGIGLLAINLAIVAVPQAGALPIPMAFIAAIISPFLGFIYSFALLAAIYTTAVGALYGFAARLAPVESTRFRLTALIAGSAALFAAQLGFQSLVRYLYSAVGIVGIILLAGLTYTFIRERYRELVP</sequence>
<feature type="transmembrane region" description="Helical" evidence="1">
    <location>
        <begin position="222"/>
        <end position="242"/>
    </location>
</feature>
<feature type="transmembrane region" description="Helical" evidence="1">
    <location>
        <begin position="32"/>
        <end position="61"/>
    </location>
</feature>
<feature type="transmembrane region" description="Helical" evidence="1">
    <location>
        <begin position="324"/>
        <end position="345"/>
    </location>
</feature>
<dbReference type="PANTHER" id="PTHR37814">
    <property type="entry name" value="CONSERVED MEMBRANE PROTEIN"/>
    <property type="match status" value="1"/>
</dbReference>
<dbReference type="RefSeq" id="WP_012301956.1">
    <property type="nucleotide sequence ID" value="NC_010424.1"/>
</dbReference>
<keyword evidence="1" id="KW-0812">Transmembrane</keyword>
<organism evidence="2 3">
    <name type="scientific">Desulforudis audaxviator (strain MP104C)</name>
    <dbReference type="NCBI Taxonomy" id="477974"/>
    <lineage>
        <taxon>Bacteria</taxon>
        <taxon>Bacillati</taxon>
        <taxon>Bacillota</taxon>
        <taxon>Clostridia</taxon>
        <taxon>Thermoanaerobacterales</taxon>
        <taxon>Candidatus Desulforudaceae</taxon>
        <taxon>Candidatus Desulforudis</taxon>
    </lineage>
</organism>
<feature type="transmembrane region" description="Helical" evidence="1">
    <location>
        <begin position="299"/>
        <end position="318"/>
    </location>
</feature>
<feature type="transmembrane region" description="Helical" evidence="1">
    <location>
        <begin position="254"/>
        <end position="287"/>
    </location>
</feature>
<dbReference type="Proteomes" id="UP000008544">
    <property type="component" value="Chromosome"/>
</dbReference>
<reference evidence="2 3" key="2">
    <citation type="journal article" date="2008" name="Science">
        <title>Environmental genomics reveals a single-species ecosystem deep within Earth.</title>
        <authorList>
            <person name="Chivian D."/>
            <person name="Brodie E.L."/>
            <person name="Alm E.J."/>
            <person name="Culley D.E."/>
            <person name="Dehal P.S."/>
            <person name="Desantis T.Z."/>
            <person name="Gihring T.M."/>
            <person name="Lapidus A."/>
            <person name="Lin L.H."/>
            <person name="Lowry S.R."/>
            <person name="Moser D.P."/>
            <person name="Richardson P.M."/>
            <person name="Southam G."/>
            <person name="Wanger G."/>
            <person name="Pratt L.M."/>
            <person name="Andersen G.L."/>
            <person name="Hazen T.C."/>
            <person name="Brockman F.J."/>
            <person name="Arkin A.P."/>
            <person name="Onstott T.C."/>
        </authorList>
    </citation>
    <scope>NUCLEOTIDE SEQUENCE [LARGE SCALE GENOMIC DNA]</scope>
    <source>
        <strain evidence="2 3">MP104C</strain>
    </source>
</reference>
<proteinExistence type="predicted"/>
<reference evidence="3" key="1">
    <citation type="submission" date="2007-10" db="EMBL/GenBank/DDBJ databases">
        <title>Complete sequence of chromosome of Desulforudis audaxviator MP104C.</title>
        <authorList>
            <person name="Copeland A."/>
            <person name="Lucas S."/>
            <person name="Lapidus A."/>
            <person name="Barry K."/>
            <person name="Glavina del Rio T."/>
            <person name="Dalin E."/>
            <person name="Tice H."/>
            <person name="Bruce D."/>
            <person name="Pitluck S."/>
            <person name="Lowry S.R."/>
            <person name="Larimer F."/>
            <person name="Land M.L."/>
            <person name="Hauser L."/>
            <person name="Kyrpides N."/>
            <person name="Ivanova N.N."/>
            <person name="Richardson P."/>
        </authorList>
    </citation>
    <scope>NUCLEOTIDE SEQUENCE [LARGE SCALE GENOMIC DNA]</scope>
    <source>
        <strain evidence="3">MP104C</strain>
    </source>
</reference>
<evidence type="ECO:0008006" key="4">
    <source>
        <dbReference type="Google" id="ProtNLM"/>
    </source>
</evidence>
<dbReference type="OrthoDB" id="4424890at2"/>
<dbReference type="STRING" id="477974.Daud_0857"/>
<dbReference type="HOGENOM" id="CLU_043930_0_0_9"/>
<dbReference type="InterPro" id="IPR038728">
    <property type="entry name" value="YkvI-like"/>
</dbReference>
<feature type="transmembrane region" description="Helical" evidence="1">
    <location>
        <begin position="82"/>
        <end position="107"/>
    </location>
</feature>
<accession>B1I301</accession>
<gene>
    <name evidence="2" type="ordered locus">Daud_0857</name>
</gene>
<dbReference type="eggNOG" id="COG3949">
    <property type="taxonomic scope" value="Bacteria"/>
</dbReference>
<name>B1I301_DESAP</name>
<keyword evidence="1" id="KW-0472">Membrane</keyword>
<evidence type="ECO:0000313" key="2">
    <source>
        <dbReference type="EMBL" id="ACA59370.1"/>
    </source>
</evidence>
<feature type="transmembrane region" description="Helical" evidence="1">
    <location>
        <begin position="185"/>
        <end position="210"/>
    </location>
</feature>
<dbReference type="KEGG" id="dau:Daud_0857"/>
<feature type="transmembrane region" description="Helical" evidence="1">
    <location>
        <begin position="7"/>
        <end position="26"/>
    </location>
</feature>
<keyword evidence="1" id="KW-1133">Transmembrane helix</keyword>
<evidence type="ECO:0000313" key="3">
    <source>
        <dbReference type="Proteomes" id="UP000008544"/>
    </source>
</evidence>
<keyword evidence="3" id="KW-1185">Reference proteome</keyword>
<dbReference type="EMBL" id="CP000860">
    <property type="protein sequence ID" value="ACA59370.1"/>
    <property type="molecule type" value="Genomic_DNA"/>
</dbReference>
<feature type="transmembrane region" description="Helical" evidence="1">
    <location>
        <begin position="143"/>
        <end position="165"/>
    </location>
</feature>
<dbReference type="AlphaFoldDB" id="B1I301"/>
<protein>
    <recommendedName>
        <fullName evidence="4">Membrane protein YkvI</fullName>
    </recommendedName>
</protein>